<dbReference type="Gene3D" id="3.90.25.10">
    <property type="entry name" value="UDP-galactose 4-epimerase, domain 1"/>
    <property type="match status" value="1"/>
</dbReference>
<name>A0ABR9Y3Q7_9PROT</name>
<dbReference type="Proteomes" id="UP000623107">
    <property type="component" value="Unassembled WGS sequence"/>
</dbReference>
<evidence type="ECO:0000259" key="1">
    <source>
        <dbReference type="Pfam" id="PF16363"/>
    </source>
</evidence>
<reference evidence="2" key="1">
    <citation type="submission" date="2020-04" db="EMBL/GenBank/DDBJ databases">
        <authorList>
            <person name="Sombolestani A."/>
        </authorList>
    </citation>
    <scope>NUCLEOTIDE SEQUENCE</scope>
    <source>
        <strain evidence="2">LMG 31484</strain>
    </source>
</reference>
<dbReference type="Pfam" id="PF16363">
    <property type="entry name" value="GDP_Man_Dehyd"/>
    <property type="match status" value="1"/>
</dbReference>
<protein>
    <submittedName>
        <fullName evidence="2">NAD-dependent epimerase/dehydratase family protein</fullName>
    </submittedName>
</protein>
<dbReference type="InterPro" id="IPR016040">
    <property type="entry name" value="NAD(P)-bd_dom"/>
</dbReference>
<dbReference type="Gene3D" id="3.40.50.720">
    <property type="entry name" value="NAD(P)-binding Rossmann-like Domain"/>
    <property type="match status" value="1"/>
</dbReference>
<evidence type="ECO:0000313" key="3">
    <source>
        <dbReference type="Proteomes" id="UP000623107"/>
    </source>
</evidence>
<dbReference type="SUPFAM" id="SSF51735">
    <property type="entry name" value="NAD(P)-binding Rossmann-fold domains"/>
    <property type="match status" value="1"/>
</dbReference>
<accession>A0ABR9Y3Q7</accession>
<dbReference type="RefSeq" id="WP_194259230.1">
    <property type="nucleotide sequence ID" value="NZ_JABCQG010000004.1"/>
</dbReference>
<gene>
    <name evidence="2" type="ORF">HKD24_04705</name>
</gene>
<dbReference type="EMBL" id="JABCQG010000004">
    <property type="protein sequence ID" value="MBF0858518.1"/>
    <property type="molecule type" value="Genomic_DNA"/>
</dbReference>
<sequence length="300" mass="32738">MRLLITGLGGFVGQHLKSRLEMRFPDCEILPGIPDIRDARAVNDSIADGRPECCIHLAAISTIGKARQSPDDTWAVNLQGTLNLARAMLQHVPDGTFLFASTAEAYGTTFQRNTPLDENAVLSPANTYAATKAAADLALGAMARDGLRTIRMRPFNHTGPGQSPDFVVPAFASQIARIAKGQQKPQIHVGNLDAERDFLDVRDVCDAYLDVVEHRLSLQPGAIFNVCSGQTRSIRSILDNLLRLSGVQAEITIDPARLRPSDIPVAAGDASRFRTALGWTPRISWNQTLNDIYEDRLKSV</sequence>
<feature type="domain" description="NAD(P)-binding" evidence="1">
    <location>
        <begin position="35"/>
        <end position="291"/>
    </location>
</feature>
<dbReference type="PANTHER" id="PTHR43000">
    <property type="entry name" value="DTDP-D-GLUCOSE 4,6-DEHYDRATASE-RELATED"/>
    <property type="match status" value="1"/>
</dbReference>
<dbReference type="InterPro" id="IPR036291">
    <property type="entry name" value="NAD(P)-bd_dom_sf"/>
</dbReference>
<keyword evidence="3" id="KW-1185">Reference proteome</keyword>
<evidence type="ECO:0000313" key="2">
    <source>
        <dbReference type="EMBL" id="MBF0858518.1"/>
    </source>
</evidence>
<reference evidence="2" key="2">
    <citation type="submission" date="2020-11" db="EMBL/GenBank/DDBJ databases">
        <title>Description of novel Gluconobacter species.</title>
        <authorList>
            <person name="Cleenwerck I."/>
            <person name="Cnockaert M."/>
            <person name="Borremans W."/>
            <person name="Wieme A.D."/>
            <person name="De Vuyst L."/>
            <person name="Vandamme P."/>
        </authorList>
    </citation>
    <scope>NUCLEOTIDE SEQUENCE</scope>
    <source>
        <strain evidence="2">LMG 31484</strain>
    </source>
</reference>
<organism evidence="2 3">
    <name type="scientific">Gluconobacter vitians</name>
    <dbReference type="NCBI Taxonomy" id="2728102"/>
    <lineage>
        <taxon>Bacteria</taxon>
        <taxon>Pseudomonadati</taxon>
        <taxon>Pseudomonadota</taxon>
        <taxon>Alphaproteobacteria</taxon>
        <taxon>Acetobacterales</taxon>
        <taxon>Acetobacteraceae</taxon>
        <taxon>Gluconobacter</taxon>
    </lineage>
</organism>
<proteinExistence type="predicted"/>
<comment type="caution">
    <text evidence="2">The sequence shown here is derived from an EMBL/GenBank/DDBJ whole genome shotgun (WGS) entry which is preliminary data.</text>
</comment>